<feature type="region of interest" description="Disordered" evidence="1">
    <location>
        <begin position="1"/>
        <end position="76"/>
    </location>
</feature>
<accession>A0A7W7H435</accession>
<proteinExistence type="predicted"/>
<evidence type="ECO:0000256" key="1">
    <source>
        <dbReference type="SAM" id="MobiDB-lite"/>
    </source>
</evidence>
<protein>
    <submittedName>
        <fullName evidence="2">Uncharacterized protein</fullName>
    </submittedName>
</protein>
<sequence length="76" mass="8004">MVPGPARRGRPRRIAVHGPLEANPSDEPRGGRRHPLRLDAPPGSVAQHVLGLVGLPHTTSDPDADPAGDLPKCLAR</sequence>
<gene>
    <name evidence="2" type="ORF">BJY16_007094</name>
</gene>
<dbReference type="EMBL" id="JACHNB010000001">
    <property type="protein sequence ID" value="MBB4743635.1"/>
    <property type="molecule type" value="Genomic_DNA"/>
</dbReference>
<evidence type="ECO:0000313" key="3">
    <source>
        <dbReference type="Proteomes" id="UP000546162"/>
    </source>
</evidence>
<dbReference type="RefSeq" id="WP_185043897.1">
    <property type="nucleotide sequence ID" value="NZ_BAABFG010000005.1"/>
</dbReference>
<reference evidence="2 3" key="1">
    <citation type="submission" date="2020-08" db="EMBL/GenBank/DDBJ databases">
        <title>Sequencing the genomes of 1000 actinobacteria strains.</title>
        <authorList>
            <person name="Klenk H.-P."/>
        </authorList>
    </citation>
    <scope>NUCLEOTIDE SEQUENCE [LARGE SCALE GENOMIC DNA]</scope>
    <source>
        <strain evidence="2 3">DSM 45809</strain>
    </source>
</reference>
<dbReference type="Proteomes" id="UP000546162">
    <property type="component" value="Unassembled WGS sequence"/>
</dbReference>
<organism evidence="2 3">
    <name type="scientific">Actinoplanes octamycinicus</name>
    <dbReference type="NCBI Taxonomy" id="135948"/>
    <lineage>
        <taxon>Bacteria</taxon>
        <taxon>Bacillati</taxon>
        <taxon>Actinomycetota</taxon>
        <taxon>Actinomycetes</taxon>
        <taxon>Micromonosporales</taxon>
        <taxon>Micromonosporaceae</taxon>
        <taxon>Actinoplanes</taxon>
    </lineage>
</organism>
<evidence type="ECO:0000313" key="2">
    <source>
        <dbReference type="EMBL" id="MBB4743635.1"/>
    </source>
</evidence>
<comment type="caution">
    <text evidence="2">The sequence shown here is derived from an EMBL/GenBank/DDBJ whole genome shotgun (WGS) entry which is preliminary data.</text>
</comment>
<keyword evidence="3" id="KW-1185">Reference proteome</keyword>
<name>A0A7W7H435_9ACTN</name>
<dbReference type="AlphaFoldDB" id="A0A7W7H435"/>